<dbReference type="EMBL" id="JAENGP010000010">
    <property type="protein sequence ID" value="MBK1781477.1"/>
    <property type="molecule type" value="Genomic_DNA"/>
</dbReference>
<evidence type="ECO:0000313" key="2">
    <source>
        <dbReference type="EMBL" id="MBK1781477.1"/>
    </source>
</evidence>
<protein>
    <submittedName>
        <fullName evidence="2">Uncharacterized protein</fullName>
    </submittedName>
</protein>
<feature type="transmembrane region" description="Helical" evidence="1">
    <location>
        <begin position="48"/>
        <end position="69"/>
    </location>
</feature>
<reference evidence="2 3" key="1">
    <citation type="submission" date="2020-12" db="EMBL/GenBank/DDBJ databases">
        <authorList>
            <person name="Lu T."/>
            <person name="Wang Q."/>
            <person name="Han X."/>
        </authorList>
    </citation>
    <scope>NUCLEOTIDE SEQUENCE [LARGE SCALE GENOMIC DNA]</scope>
    <source>
        <strain evidence="2 3">WQ 585</strain>
    </source>
</reference>
<keyword evidence="1" id="KW-1133">Transmembrane helix</keyword>
<keyword evidence="1" id="KW-0812">Transmembrane</keyword>
<organism evidence="2 3">
    <name type="scientific">Advenella mandrilli</name>
    <dbReference type="NCBI Taxonomy" id="2800330"/>
    <lineage>
        <taxon>Bacteria</taxon>
        <taxon>Pseudomonadati</taxon>
        <taxon>Pseudomonadota</taxon>
        <taxon>Betaproteobacteria</taxon>
        <taxon>Burkholderiales</taxon>
        <taxon>Alcaligenaceae</taxon>
    </lineage>
</organism>
<gene>
    <name evidence="2" type="ORF">JHL22_09620</name>
</gene>
<keyword evidence="1" id="KW-0472">Membrane</keyword>
<accession>A0ABS1EC59</accession>
<evidence type="ECO:0000313" key="3">
    <source>
        <dbReference type="Proteomes" id="UP000635316"/>
    </source>
</evidence>
<keyword evidence="3" id="KW-1185">Reference proteome</keyword>
<comment type="caution">
    <text evidence="2">The sequence shown here is derived from an EMBL/GenBank/DDBJ whole genome shotgun (WGS) entry which is preliminary data.</text>
</comment>
<dbReference type="RefSeq" id="WP_200236486.1">
    <property type="nucleotide sequence ID" value="NZ_JAENGP010000010.1"/>
</dbReference>
<dbReference type="Proteomes" id="UP000635316">
    <property type="component" value="Unassembled WGS sequence"/>
</dbReference>
<sequence>MQVFIFGGRVGVLALLVICVSSDGKLIVIDVKQIMRVICLRSGGCGLVLEFFKLCIVGVFQALCGMFYFPVVQNRSDSLFCIQAFLLAGGIDKGCLDISSRALMGENK</sequence>
<name>A0ABS1EC59_9BURK</name>
<evidence type="ECO:0000256" key="1">
    <source>
        <dbReference type="SAM" id="Phobius"/>
    </source>
</evidence>
<proteinExistence type="predicted"/>